<dbReference type="Proteomes" id="UP000094527">
    <property type="component" value="Unassembled WGS sequence"/>
</dbReference>
<dbReference type="OrthoDB" id="5780965at2759"/>
<accession>A0A1D2MW85</accession>
<sequence>AVRSKEPEFVAIHFQETGGKSSDVSDSIEAFFRQLIDQMGTLCFRVAEAFVDSKSDAEDQFTVGTLWNCL</sequence>
<proteinExistence type="predicted"/>
<name>A0A1D2MW85_ORCCI</name>
<feature type="non-terminal residue" evidence="1">
    <location>
        <position position="1"/>
    </location>
</feature>
<reference evidence="1 2" key="1">
    <citation type="journal article" date="2016" name="Genome Biol. Evol.">
        <title>Gene Family Evolution Reflects Adaptation to Soil Environmental Stressors in the Genome of the Collembolan Orchesella cincta.</title>
        <authorList>
            <person name="Faddeeva-Vakhrusheva A."/>
            <person name="Derks M.F."/>
            <person name="Anvar S.Y."/>
            <person name="Agamennone V."/>
            <person name="Suring W."/>
            <person name="Smit S."/>
            <person name="van Straalen N.M."/>
            <person name="Roelofs D."/>
        </authorList>
    </citation>
    <scope>NUCLEOTIDE SEQUENCE [LARGE SCALE GENOMIC DNA]</scope>
    <source>
        <tissue evidence="1">Mixed pool</tissue>
    </source>
</reference>
<comment type="caution">
    <text evidence="1">The sequence shown here is derived from an EMBL/GenBank/DDBJ whole genome shotgun (WGS) entry which is preliminary data.</text>
</comment>
<gene>
    <name evidence="1" type="ORF">Ocin01_09454</name>
</gene>
<protein>
    <submittedName>
        <fullName evidence="1">Type I inositol 1,4,5-trisphosphate 5-phosphatase</fullName>
    </submittedName>
</protein>
<evidence type="ECO:0000313" key="1">
    <source>
        <dbReference type="EMBL" id="ODM97232.1"/>
    </source>
</evidence>
<evidence type="ECO:0000313" key="2">
    <source>
        <dbReference type="Proteomes" id="UP000094527"/>
    </source>
</evidence>
<dbReference type="AlphaFoldDB" id="A0A1D2MW85"/>
<dbReference type="EMBL" id="LJIJ01000461">
    <property type="protein sequence ID" value="ODM97232.1"/>
    <property type="molecule type" value="Genomic_DNA"/>
</dbReference>
<keyword evidence="2" id="KW-1185">Reference proteome</keyword>
<organism evidence="1 2">
    <name type="scientific">Orchesella cincta</name>
    <name type="common">Springtail</name>
    <name type="synonym">Podura cincta</name>
    <dbReference type="NCBI Taxonomy" id="48709"/>
    <lineage>
        <taxon>Eukaryota</taxon>
        <taxon>Metazoa</taxon>
        <taxon>Ecdysozoa</taxon>
        <taxon>Arthropoda</taxon>
        <taxon>Hexapoda</taxon>
        <taxon>Collembola</taxon>
        <taxon>Entomobryomorpha</taxon>
        <taxon>Entomobryoidea</taxon>
        <taxon>Orchesellidae</taxon>
        <taxon>Orchesellinae</taxon>
        <taxon>Orchesella</taxon>
    </lineage>
</organism>